<evidence type="ECO:0000313" key="1">
    <source>
        <dbReference type="EMBL" id="DAF48773.1"/>
    </source>
</evidence>
<sequence length="102" mass="12153">MNLIEEVGIIKELIKEENKKQNKILGDIASSLKELNEILKNNAESKTITRWIVKIKFYTEDNSYHIDPQMAKCHLQFKQNIHYIYRRKKEAVRNRLEGSSEY</sequence>
<dbReference type="EMBL" id="BK032573">
    <property type="protein sequence ID" value="DAF48773.1"/>
    <property type="molecule type" value="Genomic_DNA"/>
</dbReference>
<accession>A0A8S5SCS5</accession>
<proteinExistence type="predicted"/>
<protein>
    <submittedName>
        <fullName evidence="1">Uncharacterized protein</fullName>
    </submittedName>
</protein>
<name>A0A8S5SCS5_9CAUD</name>
<reference evidence="1" key="1">
    <citation type="journal article" date="2021" name="Proc. Natl. Acad. Sci. U.S.A.">
        <title>A Catalog of Tens of Thousands of Viruses from Human Metagenomes Reveals Hidden Associations with Chronic Diseases.</title>
        <authorList>
            <person name="Tisza M.J."/>
            <person name="Buck C.B."/>
        </authorList>
    </citation>
    <scope>NUCLEOTIDE SEQUENCE</scope>
    <source>
        <strain evidence="1">Ctt1f11</strain>
    </source>
</reference>
<organism evidence="1">
    <name type="scientific">Siphoviridae sp. ctt1f11</name>
    <dbReference type="NCBI Taxonomy" id="2827959"/>
    <lineage>
        <taxon>Viruses</taxon>
        <taxon>Duplodnaviria</taxon>
        <taxon>Heunggongvirae</taxon>
        <taxon>Uroviricota</taxon>
        <taxon>Caudoviricetes</taxon>
    </lineage>
</organism>